<keyword evidence="2" id="KW-1133">Transmembrane helix</keyword>
<evidence type="ECO:0000256" key="2">
    <source>
        <dbReference type="SAM" id="Phobius"/>
    </source>
</evidence>
<keyword evidence="4" id="KW-1185">Reference proteome</keyword>
<evidence type="ECO:0000313" key="4">
    <source>
        <dbReference type="Proteomes" id="UP000593567"/>
    </source>
</evidence>
<keyword evidence="2" id="KW-0812">Transmembrane</keyword>
<dbReference type="Gene3D" id="2.60.120.290">
    <property type="entry name" value="Spermadhesin, CUB domain"/>
    <property type="match status" value="1"/>
</dbReference>
<name>A0A7J7K610_BUGNE</name>
<sequence>MTSSTQTVSAVKSPSGYIMSHTGFNIQYAKNYGKNLHNKLNLTDFRGVTGIHLEFIFMAIGPLSECGLSGDVFELYQVVDNNYIQLYYCYDTKVPPPSQNLSINPSATSIIFEFKSDSINRYPGFLLKYTVIYGCLPSNETTAKNTILTSTTTTVSTAPTTSDSITTLTSTASTLASEYTSTFSEATNQGCPKINTNVIIGINVAVICCIVIINIAVCLLWRRRFMTRHGTEGQTLDTNTSTSDKQYEQLNSVNNAEGDNHRYSVVKLKGTSASFTTTQEDTGADKSSSNYMNTESMGNTQGRNACQSGQHNKVYENMEEADTVDGGSNYVGMTTPGTEPAHVYSSLTDALQN</sequence>
<evidence type="ECO:0008006" key="5">
    <source>
        <dbReference type="Google" id="ProtNLM"/>
    </source>
</evidence>
<reference evidence="3" key="1">
    <citation type="submission" date="2020-06" db="EMBL/GenBank/DDBJ databases">
        <title>Draft genome of Bugula neritina, a colonial animal packing powerful symbionts and potential medicines.</title>
        <authorList>
            <person name="Rayko M."/>
        </authorList>
    </citation>
    <scope>NUCLEOTIDE SEQUENCE [LARGE SCALE GENOMIC DNA]</scope>
    <source>
        <strain evidence="3">Kwan_BN1</strain>
    </source>
</reference>
<dbReference type="Proteomes" id="UP000593567">
    <property type="component" value="Unassembled WGS sequence"/>
</dbReference>
<keyword evidence="2" id="KW-0472">Membrane</keyword>
<protein>
    <recommendedName>
        <fullName evidence="5">CUB domain-containing protein</fullName>
    </recommendedName>
</protein>
<evidence type="ECO:0000313" key="3">
    <source>
        <dbReference type="EMBL" id="KAF6034052.1"/>
    </source>
</evidence>
<feature type="region of interest" description="Disordered" evidence="1">
    <location>
        <begin position="276"/>
        <end position="307"/>
    </location>
</feature>
<gene>
    <name evidence="3" type="ORF">EB796_007643</name>
</gene>
<proteinExistence type="predicted"/>
<organism evidence="3 4">
    <name type="scientific">Bugula neritina</name>
    <name type="common">Brown bryozoan</name>
    <name type="synonym">Sertularia neritina</name>
    <dbReference type="NCBI Taxonomy" id="10212"/>
    <lineage>
        <taxon>Eukaryota</taxon>
        <taxon>Metazoa</taxon>
        <taxon>Spiralia</taxon>
        <taxon>Lophotrochozoa</taxon>
        <taxon>Bryozoa</taxon>
        <taxon>Gymnolaemata</taxon>
        <taxon>Cheilostomatida</taxon>
        <taxon>Flustrina</taxon>
        <taxon>Buguloidea</taxon>
        <taxon>Bugulidae</taxon>
        <taxon>Bugula</taxon>
    </lineage>
</organism>
<evidence type="ECO:0000256" key="1">
    <source>
        <dbReference type="SAM" id="MobiDB-lite"/>
    </source>
</evidence>
<comment type="caution">
    <text evidence="3">The sequence shown here is derived from an EMBL/GenBank/DDBJ whole genome shotgun (WGS) entry which is preliminary data.</text>
</comment>
<accession>A0A7J7K610</accession>
<dbReference type="InterPro" id="IPR035914">
    <property type="entry name" value="Sperma_CUB_dom_sf"/>
</dbReference>
<dbReference type="SUPFAM" id="SSF49854">
    <property type="entry name" value="Spermadhesin, CUB domain"/>
    <property type="match status" value="1"/>
</dbReference>
<dbReference type="AlphaFoldDB" id="A0A7J7K610"/>
<dbReference type="EMBL" id="VXIV02001167">
    <property type="protein sequence ID" value="KAF6034052.1"/>
    <property type="molecule type" value="Genomic_DNA"/>
</dbReference>
<feature type="transmembrane region" description="Helical" evidence="2">
    <location>
        <begin position="198"/>
        <end position="221"/>
    </location>
</feature>